<evidence type="ECO:0000256" key="1">
    <source>
        <dbReference type="SAM" id="SignalP"/>
    </source>
</evidence>
<evidence type="ECO:0000313" key="2">
    <source>
        <dbReference type="EMBL" id="SET16042.1"/>
    </source>
</evidence>
<dbReference type="STRING" id="364199.SAMN04489858_103224"/>
<dbReference type="RefSeq" id="WP_090733201.1">
    <property type="nucleotide sequence ID" value="NZ_FOHO01000003.1"/>
</dbReference>
<dbReference type="AlphaFoldDB" id="A0A1I0C9I4"/>
<dbReference type="EMBL" id="FOHO01000003">
    <property type="protein sequence ID" value="SET16042.1"/>
    <property type="molecule type" value="Genomic_DNA"/>
</dbReference>
<accession>A0A1I0C9I4</accession>
<dbReference type="Proteomes" id="UP000199180">
    <property type="component" value="Unassembled WGS sequence"/>
</dbReference>
<feature type="chain" id="PRO_5011726772" description="Membrane-bound lysozyme-inhibitor of c-type lysozyme" evidence="1">
    <location>
        <begin position="22"/>
        <end position="218"/>
    </location>
</feature>
<proteinExistence type="predicted"/>
<gene>
    <name evidence="2" type="ORF">SAMN04489858_103224</name>
</gene>
<name>A0A1I0C9I4_9RHOB</name>
<protein>
    <recommendedName>
        <fullName evidence="4">Membrane-bound lysozyme-inhibitor of c-type lysozyme</fullName>
    </recommendedName>
</protein>
<organism evidence="2 3">
    <name type="scientific">Paracoccus homiensis</name>
    <dbReference type="NCBI Taxonomy" id="364199"/>
    <lineage>
        <taxon>Bacteria</taxon>
        <taxon>Pseudomonadati</taxon>
        <taxon>Pseudomonadota</taxon>
        <taxon>Alphaproteobacteria</taxon>
        <taxon>Rhodobacterales</taxon>
        <taxon>Paracoccaceae</taxon>
        <taxon>Paracoccus</taxon>
    </lineage>
</organism>
<keyword evidence="1" id="KW-0732">Signal</keyword>
<evidence type="ECO:0008006" key="4">
    <source>
        <dbReference type="Google" id="ProtNLM"/>
    </source>
</evidence>
<dbReference type="OrthoDB" id="964913at2"/>
<feature type="signal peptide" evidence="1">
    <location>
        <begin position="1"/>
        <end position="21"/>
    </location>
</feature>
<reference evidence="2 3" key="1">
    <citation type="submission" date="2016-10" db="EMBL/GenBank/DDBJ databases">
        <authorList>
            <person name="de Groot N.N."/>
        </authorList>
    </citation>
    <scope>NUCLEOTIDE SEQUENCE [LARGE SCALE GENOMIC DNA]</scope>
    <source>
        <strain evidence="2 3">DSM 17862</strain>
    </source>
</reference>
<sequence>MKFSAAFLIVPVLLGAGAARADTAAARCDIYPAGSDHATASLPCSFGQRQGNITITREDGVTMDLRPDGDTVGNFRDQHGNRVYRNSGLGDAGVIFRSPTESIFLYWDADVGLADPDGFSTDDYDATATLRCGPVGAEPAHACPAGAMRMEDRQASVTVRGVDGAQFTLNFMRDATDDSFYVNATSGLAEGRLTDDIWHVVIDGRAAYEVPLALIEGG</sequence>
<keyword evidence="3" id="KW-1185">Reference proteome</keyword>
<evidence type="ECO:0000313" key="3">
    <source>
        <dbReference type="Proteomes" id="UP000199180"/>
    </source>
</evidence>